<dbReference type="AlphaFoldDB" id="A0AAV4UQW4"/>
<gene>
    <name evidence="2" type="ORF">CDAR_38561</name>
</gene>
<sequence>MFPPSPLLETVLEGPLMADPSNLDALPIICQEGIDSPPLPPPIRWGGSEKSYQDVSIQPLVGDSPRGTANGRSIKSGRPSDYLSRGHRQSTDHPSLHQSDGEDVRTAGG</sequence>
<feature type="compositionally biased region" description="Basic and acidic residues" evidence="1">
    <location>
        <begin position="89"/>
        <end position="109"/>
    </location>
</feature>
<feature type="region of interest" description="Disordered" evidence="1">
    <location>
        <begin position="33"/>
        <end position="109"/>
    </location>
</feature>
<comment type="caution">
    <text evidence="2">The sequence shown here is derived from an EMBL/GenBank/DDBJ whole genome shotgun (WGS) entry which is preliminary data.</text>
</comment>
<evidence type="ECO:0000313" key="2">
    <source>
        <dbReference type="EMBL" id="GIY60065.1"/>
    </source>
</evidence>
<evidence type="ECO:0000313" key="3">
    <source>
        <dbReference type="Proteomes" id="UP001054837"/>
    </source>
</evidence>
<name>A0AAV4UQW4_9ARAC</name>
<reference evidence="2 3" key="1">
    <citation type="submission" date="2021-06" db="EMBL/GenBank/DDBJ databases">
        <title>Caerostris darwini draft genome.</title>
        <authorList>
            <person name="Kono N."/>
            <person name="Arakawa K."/>
        </authorList>
    </citation>
    <scope>NUCLEOTIDE SEQUENCE [LARGE SCALE GENOMIC DNA]</scope>
</reference>
<accession>A0AAV4UQW4</accession>
<organism evidence="2 3">
    <name type="scientific">Caerostris darwini</name>
    <dbReference type="NCBI Taxonomy" id="1538125"/>
    <lineage>
        <taxon>Eukaryota</taxon>
        <taxon>Metazoa</taxon>
        <taxon>Ecdysozoa</taxon>
        <taxon>Arthropoda</taxon>
        <taxon>Chelicerata</taxon>
        <taxon>Arachnida</taxon>
        <taxon>Araneae</taxon>
        <taxon>Araneomorphae</taxon>
        <taxon>Entelegynae</taxon>
        <taxon>Araneoidea</taxon>
        <taxon>Araneidae</taxon>
        <taxon>Caerostris</taxon>
    </lineage>
</organism>
<protein>
    <submittedName>
        <fullName evidence="2">Uncharacterized protein</fullName>
    </submittedName>
</protein>
<dbReference type="EMBL" id="BPLQ01011751">
    <property type="protein sequence ID" value="GIY60065.1"/>
    <property type="molecule type" value="Genomic_DNA"/>
</dbReference>
<proteinExistence type="predicted"/>
<dbReference type="Proteomes" id="UP001054837">
    <property type="component" value="Unassembled WGS sequence"/>
</dbReference>
<evidence type="ECO:0000256" key="1">
    <source>
        <dbReference type="SAM" id="MobiDB-lite"/>
    </source>
</evidence>
<keyword evidence="3" id="KW-1185">Reference proteome</keyword>